<dbReference type="EMBL" id="MLJW01004334">
    <property type="protein sequence ID" value="OIQ70162.1"/>
    <property type="molecule type" value="Genomic_DNA"/>
</dbReference>
<name>A0A1J5PG37_9ZZZZ</name>
<gene>
    <name evidence="2" type="ORF">GALL_482260</name>
</gene>
<organism evidence="2">
    <name type="scientific">mine drainage metagenome</name>
    <dbReference type="NCBI Taxonomy" id="410659"/>
    <lineage>
        <taxon>unclassified sequences</taxon>
        <taxon>metagenomes</taxon>
        <taxon>ecological metagenomes</taxon>
    </lineage>
</organism>
<reference evidence="2" key="1">
    <citation type="submission" date="2016-10" db="EMBL/GenBank/DDBJ databases">
        <title>Sequence of Gallionella enrichment culture.</title>
        <authorList>
            <person name="Poehlein A."/>
            <person name="Muehling M."/>
            <person name="Daniel R."/>
        </authorList>
    </citation>
    <scope>NUCLEOTIDE SEQUENCE</scope>
</reference>
<evidence type="ECO:0000256" key="1">
    <source>
        <dbReference type="SAM" id="MobiDB-lite"/>
    </source>
</evidence>
<sequence>MGWLPGADPVAPRSSAVPGSGGETEDLVADSGHVKRTREHVDQGCDRVGLLAH</sequence>
<accession>A0A1J5PG37</accession>
<feature type="region of interest" description="Disordered" evidence="1">
    <location>
        <begin position="1"/>
        <end position="53"/>
    </location>
</feature>
<proteinExistence type="predicted"/>
<dbReference type="AlphaFoldDB" id="A0A1J5PG37"/>
<comment type="caution">
    <text evidence="2">The sequence shown here is derived from an EMBL/GenBank/DDBJ whole genome shotgun (WGS) entry which is preliminary data.</text>
</comment>
<evidence type="ECO:0000313" key="2">
    <source>
        <dbReference type="EMBL" id="OIQ70162.1"/>
    </source>
</evidence>
<protein>
    <submittedName>
        <fullName evidence="2">Uncharacterized protein</fullName>
    </submittedName>
</protein>